<dbReference type="Proteomes" id="UP001224418">
    <property type="component" value="Unassembled WGS sequence"/>
</dbReference>
<evidence type="ECO:0000313" key="2">
    <source>
        <dbReference type="Proteomes" id="UP001224418"/>
    </source>
</evidence>
<dbReference type="RefSeq" id="WP_111944174.1">
    <property type="nucleotide sequence ID" value="NZ_BAAACJ010000008.1"/>
</dbReference>
<organism evidence="1 2">
    <name type="scientific">Hathewaya limosa</name>
    <name type="common">Clostridium limosum</name>
    <dbReference type="NCBI Taxonomy" id="1536"/>
    <lineage>
        <taxon>Bacteria</taxon>
        <taxon>Bacillati</taxon>
        <taxon>Bacillota</taxon>
        <taxon>Clostridia</taxon>
        <taxon>Eubacteriales</taxon>
        <taxon>Clostridiaceae</taxon>
        <taxon>Hathewaya</taxon>
    </lineage>
</organism>
<accession>A0ABU0JQ93</accession>
<name>A0ABU0JQ93_HATLI</name>
<proteinExistence type="predicted"/>
<reference evidence="1 2" key="1">
    <citation type="submission" date="2023-07" db="EMBL/GenBank/DDBJ databases">
        <title>Genomic Encyclopedia of Type Strains, Phase IV (KMG-IV): sequencing the most valuable type-strain genomes for metagenomic binning, comparative biology and taxonomic classification.</title>
        <authorList>
            <person name="Goeker M."/>
        </authorList>
    </citation>
    <scope>NUCLEOTIDE SEQUENCE [LARGE SCALE GENOMIC DNA]</scope>
    <source>
        <strain evidence="1 2">DSM 1400</strain>
    </source>
</reference>
<comment type="caution">
    <text evidence="1">The sequence shown here is derived from an EMBL/GenBank/DDBJ whole genome shotgun (WGS) entry which is preliminary data.</text>
</comment>
<protein>
    <submittedName>
        <fullName evidence="1">Cbb3-type cytochrome oxidase subunit 3</fullName>
    </submittedName>
</protein>
<gene>
    <name evidence="1" type="ORF">QOZ93_000309</name>
</gene>
<dbReference type="EMBL" id="JAUSWN010000002">
    <property type="protein sequence ID" value="MDQ0478600.1"/>
    <property type="molecule type" value="Genomic_DNA"/>
</dbReference>
<evidence type="ECO:0000313" key="1">
    <source>
        <dbReference type="EMBL" id="MDQ0478600.1"/>
    </source>
</evidence>
<sequence>MIFTILLIIILICALIYMYYTYENAIYNLKNQLTLSNSQNLKLKSTLLENTDNFSNLTINFSNPEFSHAIINQKCYIYLCPLENSPIINILEQGIEINLLAIAEVQDLTWYEISLKIESNNINSRGWILEECINKLNLNT</sequence>
<keyword evidence="2" id="KW-1185">Reference proteome</keyword>